<gene>
    <name evidence="8" type="ORF">INT47_007964</name>
</gene>
<protein>
    <recommendedName>
        <fullName evidence="7">LIM zinc-binding domain-containing protein</fullName>
    </recommendedName>
</protein>
<accession>A0A8H7QN71</accession>
<dbReference type="GO" id="GO:0046872">
    <property type="term" value="F:metal ion binding"/>
    <property type="evidence" value="ECO:0007669"/>
    <property type="project" value="UniProtKB-KW"/>
</dbReference>
<feature type="compositionally biased region" description="Basic and acidic residues" evidence="6">
    <location>
        <begin position="263"/>
        <end position="272"/>
    </location>
</feature>
<evidence type="ECO:0000313" key="8">
    <source>
        <dbReference type="EMBL" id="KAG2195235.1"/>
    </source>
</evidence>
<feature type="domain" description="LIM zinc-binding" evidence="7">
    <location>
        <begin position="515"/>
        <end position="581"/>
    </location>
</feature>
<evidence type="ECO:0000313" key="9">
    <source>
        <dbReference type="Proteomes" id="UP000603453"/>
    </source>
</evidence>
<feature type="region of interest" description="Disordered" evidence="6">
    <location>
        <begin position="69"/>
        <end position="94"/>
    </location>
</feature>
<evidence type="ECO:0000256" key="6">
    <source>
        <dbReference type="SAM" id="MobiDB-lite"/>
    </source>
</evidence>
<dbReference type="AlphaFoldDB" id="A0A8H7QN71"/>
<dbReference type="Pfam" id="PF00412">
    <property type="entry name" value="LIM"/>
    <property type="match status" value="1"/>
</dbReference>
<dbReference type="PROSITE" id="PS00478">
    <property type="entry name" value="LIM_DOMAIN_1"/>
    <property type="match status" value="2"/>
</dbReference>
<dbReference type="OrthoDB" id="1112565at2759"/>
<evidence type="ECO:0000259" key="7">
    <source>
        <dbReference type="PROSITE" id="PS50023"/>
    </source>
</evidence>
<feature type="region of interest" description="Disordered" evidence="6">
    <location>
        <begin position="192"/>
        <end position="222"/>
    </location>
</feature>
<evidence type="ECO:0000256" key="2">
    <source>
        <dbReference type="ARBA" id="ARBA00022737"/>
    </source>
</evidence>
<dbReference type="CDD" id="cd08368">
    <property type="entry name" value="LIM"/>
    <property type="match status" value="2"/>
</dbReference>
<feature type="compositionally biased region" description="Polar residues" evidence="6">
    <location>
        <begin position="83"/>
        <end position="94"/>
    </location>
</feature>
<name>A0A8H7QN71_9FUNG</name>
<feature type="region of interest" description="Disordered" evidence="6">
    <location>
        <begin position="238"/>
        <end position="275"/>
    </location>
</feature>
<comment type="caution">
    <text evidence="8">The sequence shown here is derived from an EMBL/GenBank/DDBJ whole genome shotgun (WGS) entry which is preliminary data.</text>
</comment>
<feature type="compositionally biased region" description="Polar residues" evidence="6">
    <location>
        <begin position="192"/>
        <end position="209"/>
    </location>
</feature>
<keyword evidence="1 5" id="KW-0479">Metal-binding</keyword>
<dbReference type="InterPro" id="IPR001781">
    <property type="entry name" value="Znf_LIM"/>
</dbReference>
<feature type="compositionally biased region" description="Polar residues" evidence="6">
    <location>
        <begin position="247"/>
        <end position="260"/>
    </location>
</feature>
<keyword evidence="4 5" id="KW-0440">LIM domain</keyword>
<proteinExistence type="predicted"/>
<evidence type="ECO:0000256" key="5">
    <source>
        <dbReference type="PROSITE-ProRule" id="PRU00125"/>
    </source>
</evidence>
<dbReference type="EMBL" id="JAEPRD010000175">
    <property type="protein sequence ID" value="KAG2195235.1"/>
    <property type="molecule type" value="Genomic_DNA"/>
</dbReference>
<dbReference type="Proteomes" id="UP000603453">
    <property type="component" value="Unassembled WGS sequence"/>
</dbReference>
<keyword evidence="3 5" id="KW-0862">Zinc</keyword>
<evidence type="ECO:0000256" key="4">
    <source>
        <dbReference type="ARBA" id="ARBA00023038"/>
    </source>
</evidence>
<organism evidence="8 9">
    <name type="scientific">Mucor saturninus</name>
    <dbReference type="NCBI Taxonomy" id="64648"/>
    <lineage>
        <taxon>Eukaryota</taxon>
        <taxon>Fungi</taxon>
        <taxon>Fungi incertae sedis</taxon>
        <taxon>Mucoromycota</taxon>
        <taxon>Mucoromycotina</taxon>
        <taxon>Mucoromycetes</taxon>
        <taxon>Mucorales</taxon>
        <taxon>Mucorineae</taxon>
        <taxon>Mucoraceae</taxon>
        <taxon>Mucor</taxon>
    </lineage>
</organism>
<evidence type="ECO:0000256" key="3">
    <source>
        <dbReference type="ARBA" id="ARBA00022833"/>
    </source>
</evidence>
<dbReference type="PROSITE" id="PS50023">
    <property type="entry name" value="LIM_DOMAIN_2"/>
    <property type="match status" value="2"/>
</dbReference>
<reference evidence="8" key="1">
    <citation type="submission" date="2020-12" db="EMBL/GenBank/DDBJ databases">
        <title>Metabolic potential, ecology and presence of endohyphal bacteria is reflected in genomic diversity of Mucoromycotina.</title>
        <authorList>
            <person name="Muszewska A."/>
            <person name="Okrasinska A."/>
            <person name="Steczkiewicz K."/>
            <person name="Drgas O."/>
            <person name="Orlowska M."/>
            <person name="Perlinska-Lenart U."/>
            <person name="Aleksandrzak-Piekarczyk T."/>
            <person name="Szatraj K."/>
            <person name="Zielenkiewicz U."/>
            <person name="Pilsyk S."/>
            <person name="Malc E."/>
            <person name="Mieczkowski P."/>
            <person name="Kruszewska J.S."/>
            <person name="Biernat P."/>
            <person name="Pawlowska J."/>
        </authorList>
    </citation>
    <scope>NUCLEOTIDE SEQUENCE</scope>
    <source>
        <strain evidence="8">WA0000017839</strain>
    </source>
</reference>
<feature type="domain" description="LIM zinc-binding" evidence="7">
    <location>
        <begin position="412"/>
        <end position="473"/>
    </location>
</feature>
<evidence type="ECO:0000256" key="1">
    <source>
        <dbReference type="ARBA" id="ARBA00022723"/>
    </source>
</evidence>
<sequence>MGFCIYCNKNVYGSSTCPKCYRTIPVSNNTASKNDGPSRVTAMFPDQKRLNQTNTDKWQDTYSKKAIFNSGINSAAPTRPKQQRNMPQFNAASSQPNKYDLKKCITCQGGNWADYRNNSSVIVCESCKKSGLQSPTPESSSTSTPVLSSMATSKSSLTSSANKSNAYFQFQRTRRASMFNRSNLLEEENQGSIRINGPSPTSTVSTSALARSPMSSPPTSPILDRITNELSAKHNFSYRREREVPSPTASVITPSVSTSVKPIEPKKTESTPRKRKVLKKPCKECGQHVSKKDYRGLKIHTGEVLCYHSHCLFCAKCNQNFNGLDFCTDGKNFYHTECPDATTILKNQYGMALPRRDSPLSEEEDAYPRTPPSHNTHFDVLSSSQESLPYLEDNLLKKKNVIAPDFTNSAAVTCHTCTKPVTDSTCLELANQFYHKECLLCAGCNKTVPTDRKLSKFEDKLYCDHCTPSSKTKSVNGLRINIGDRQIPKRAPTTTTPSDLLKSRKNVLPRLGGVRTCARCNQSMPFSDTQPGPGASRWHKKCLRCTGCKKQMDSDAHMTTNEETGLCLVHCRECLDETPKPRFVR</sequence>
<keyword evidence="9" id="KW-1185">Reference proteome</keyword>
<dbReference type="PANTHER" id="PTHR24205:SF16">
    <property type="entry name" value="GH01042P-RELATED"/>
    <property type="match status" value="1"/>
</dbReference>
<dbReference type="PANTHER" id="PTHR24205">
    <property type="entry name" value="FOUR AND A HALF LIM DOMAINS PROTEIN"/>
    <property type="match status" value="1"/>
</dbReference>
<dbReference type="SMART" id="SM00132">
    <property type="entry name" value="LIM"/>
    <property type="match status" value="3"/>
</dbReference>
<dbReference type="Gene3D" id="2.10.110.10">
    <property type="entry name" value="Cysteine Rich Protein"/>
    <property type="match status" value="3"/>
</dbReference>
<keyword evidence="2" id="KW-0677">Repeat</keyword>